<dbReference type="RefSeq" id="WP_025165854.1">
    <property type="nucleotide sequence ID" value="NZ_AWSQ01000004.1"/>
</dbReference>
<dbReference type="STRING" id="1395571.TMS3_0114100"/>
<keyword evidence="2" id="KW-1185">Reference proteome</keyword>
<reference evidence="1 2" key="1">
    <citation type="journal article" date="2014" name="Genome Announc.">
        <title>Draft Genome Sequence of Petroleum Oil-Degrading Marine Bacterium Pseudomonas taeanensis Strain MS-3, Isolated from a Crude Oil-Contaminated Seashore.</title>
        <authorList>
            <person name="Lee S.Y."/>
            <person name="Kim S.H."/>
            <person name="Lee D.G."/>
            <person name="Shin S."/>
            <person name="Yun S.H."/>
            <person name="Choi C.W."/>
            <person name="Chung Y.H."/>
            <person name="Choi J.S."/>
            <person name="Kahng H.Y."/>
            <person name="Kim S.I."/>
        </authorList>
    </citation>
    <scope>NUCLEOTIDE SEQUENCE [LARGE SCALE GENOMIC DNA]</scope>
    <source>
        <strain evidence="1 2">MS-3</strain>
    </source>
</reference>
<organism evidence="1 2">
    <name type="scientific">Pseudomonas taeanensis MS-3</name>
    <dbReference type="NCBI Taxonomy" id="1395571"/>
    <lineage>
        <taxon>Bacteria</taxon>
        <taxon>Pseudomonadati</taxon>
        <taxon>Pseudomonadota</taxon>
        <taxon>Gammaproteobacteria</taxon>
        <taxon>Pseudomonadales</taxon>
        <taxon>Pseudomonadaceae</taxon>
        <taxon>Pseudomonas</taxon>
    </lineage>
</organism>
<sequence>MSISNAGVAVSQTIAELSYTDFEWLMTINSWVRHMAPTRTNPEQTAKVIVDGIKAKRRRILIASDARLDSAWLSTSHPKPLAKLLRKN</sequence>
<comment type="caution">
    <text evidence="1">The sequence shown here is derived from an EMBL/GenBank/DDBJ whole genome shotgun (WGS) entry which is preliminary data.</text>
</comment>
<protein>
    <submittedName>
        <fullName evidence="1">Uncharacterized protein</fullName>
    </submittedName>
</protein>
<accession>A0A0A1YIY5</accession>
<evidence type="ECO:0000313" key="1">
    <source>
        <dbReference type="EMBL" id="KFX68634.1"/>
    </source>
</evidence>
<dbReference type="EMBL" id="AWSQ01000004">
    <property type="protein sequence ID" value="KFX68634.1"/>
    <property type="molecule type" value="Genomic_DNA"/>
</dbReference>
<dbReference type="AlphaFoldDB" id="A0A0A1YIY5"/>
<name>A0A0A1YIY5_9PSED</name>
<evidence type="ECO:0000313" key="2">
    <source>
        <dbReference type="Proteomes" id="UP000030063"/>
    </source>
</evidence>
<proteinExistence type="predicted"/>
<dbReference type="Proteomes" id="UP000030063">
    <property type="component" value="Unassembled WGS sequence"/>
</dbReference>
<gene>
    <name evidence="1" type="ORF">TMS3_0114100</name>
</gene>